<name>A0ACA9JVK1_9GLOM</name>
<keyword evidence="2" id="KW-1185">Reference proteome</keyword>
<dbReference type="EMBL" id="CAJVPT010000080">
    <property type="protein sequence ID" value="CAG8438602.1"/>
    <property type="molecule type" value="Genomic_DNA"/>
</dbReference>
<sequence length="58" mass="6645">MNSSDSDKPTYEVPQYKGPLTRLGLVTNEKLDIGHKPLPKPHRFAKLKFAHMQIERKG</sequence>
<comment type="caution">
    <text evidence="1">The sequence shown here is derived from an EMBL/GenBank/DDBJ whole genome shotgun (WGS) entry which is preliminary data.</text>
</comment>
<protein>
    <submittedName>
        <fullName evidence="1">6636_t:CDS:1</fullName>
    </submittedName>
</protein>
<organism evidence="1 2">
    <name type="scientific">Acaulospora colombiana</name>
    <dbReference type="NCBI Taxonomy" id="27376"/>
    <lineage>
        <taxon>Eukaryota</taxon>
        <taxon>Fungi</taxon>
        <taxon>Fungi incertae sedis</taxon>
        <taxon>Mucoromycota</taxon>
        <taxon>Glomeromycotina</taxon>
        <taxon>Glomeromycetes</taxon>
        <taxon>Diversisporales</taxon>
        <taxon>Acaulosporaceae</taxon>
        <taxon>Acaulospora</taxon>
    </lineage>
</organism>
<gene>
    <name evidence="1" type="ORF">ACOLOM_LOCUS86</name>
</gene>
<evidence type="ECO:0000313" key="2">
    <source>
        <dbReference type="Proteomes" id="UP000789525"/>
    </source>
</evidence>
<evidence type="ECO:0000313" key="1">
    <source>
        <dbReference type="EMBL" id="CAG8438602.1"/>
    </source>
</evidence>
<dbReference type="Proteomes" id="UP000789525">
    <property type="component" value="Unassembled WGS sequence"/>
</dbReference>
<accession>A0ACA9JVK1</accession>
<proteinExistence type="predicted"/>
<reference evidence="1" key="1">
    <citation type="submission" date="2021-06" db="EMBL/GenBank/DDBJ databases">
        <authorList>
            <person name="Kallberg Y."/>
            <person name="Tangrot J."/>
            <person name="Rosling A."/>
        </authorList>
    </citation>
    <scope>NUCLEOTIDE SEQUENCE</scope>
    <source>
        <strain evidence="1">CL356</strain>
    </source>
</reference>